<accession>A0AAW2GEH2</accession>
<gene>
    <name evidence="1" type="ORF">PUN28_006613</name>
</gene>
<keyword evidence="2" id="KW-1185">Reference proteome</keyword>
<sequence length="28" mass="3281">MHPPIDRLRGEGLGKPFYFGRETSEFRS</sequence>
<dbReference type="AlphaFoldDB" id="A0AAW2GEH2"/>
<dbReference type="Proteomes" id="UP001430953">
    <property type="component" value="Unassembled WGS sequence"/>
</dbReference>
<comment type="caution">
    <text evidence="1">The sequence shown here is derived from an EMBL/GenBank/DDBJ whole genome shotgun (WGS) entry which is preliminary data.</text>
</comment>
<dbReference type="EMBL" id="JADYXP020000005">
    <property type="protein sequence ID" value="KAL0124867.1"/>
    <property type="molecule type" value="Genomic_DNA"/>
</dbReference>
<name>A0AAW2GEH2_9HYME</name>
<proteinExistence type="predicted"/>
<evidence type="ECO:0000313" key="1">
    <source>
        <dbReference type="EMBL" id="KAL0124867.1"/>
    </source>
</evidence>
<protein>
    <submittedName>
        <fullName evidence="1">Uncharacterized protein</fullName>
    </submittedName>
</protein>
<reference evidence="1 2" key="1">
    <citation type="submission" date="2023-03" db="EMBL/GenBank/DDBJ databases">
        <title>High recombination rates correlate with genetic variation in Cardiocondyla obscurior ants.</title>
        <authorList>
            <person name="Errbii M."/>
        </authorList>
    </citation>
    <scope>NUCLEOTIDE SEQUENCE [LARGE SCALE GENOMIC DNA]</scope>
    <source>
        <strain evidence="1">Alpha-2009</strain>
        <tissue evidence="1">Whole body</tissue>
    </source>
</reference>
<evidence type="ECO:0000313" key="2">
    <source>
        <dbReference type="Proteomes" id="UP001430953"/>
    </source>
</evidence>
<organism evidence="1 2">
    <name type="scientific">Cardiocondyla obscurior</name>
    <dbReference type="NCBI Taxonomy" id="286306"/>
    <lineage>
        <taxon>Eukaryota</taxon>
        <taxon>Metazoa</taxon>
        <taxon>Ecdysozoa</taxon>
        <taxon>Arthropoda</taxon>
        <taxon>Hexapoda</taxon>
        <taxon>Insecta</taxon>
        <taxon>Pterygota</taxon>
        <taxon>Neoptera</taxon>
        <taxon>Endopterygota</taxon>
        <taxon>Hymenoptera</taxon>
        <taxon>Apocrita</taxon>
        <taxon>Aculeata</taxon>
        <taxon>Formicoidea</taxon>
        <taxon>Formicidae</taxon>
        <taxon>Myrmicinae</taxon>
        <taxon>Cardiocondyla</taxon>
    </lineage>
</organism>